<name>A0AAP0I0V0_9MAGN</name>
<reference evidence="2 3" key="1">
    <citation type="submission" date="2024-01" db="EMBL/GenBank/DDBJ databases">
        <title>Genome assemblies of Stephania.</title>
        <authorList>
            <person name="Yang L."/>
        </authorList>
    </citation>
    <scope>NUCLEOTIDE SEQUENCE [LARGE SCALE GENOMIC DNA]</scope>
    <source>
        <strain evidence="2">QJT</strain>
        <tissue evidence="2">Leaf</tissue>
    </source>
</reference>
<organism evidence="2 3">
    <name type="scientific">Stephania japonica</name>
    <dbReference type="NCBI Taxonomy" id="461633"/>
    <lineage>
        <taxon>Eukaryota</taxon>
        <taxon>Viridiplantae</taxon>
        <taxon>Streptophyta</taxon>
        <taxon>Embryophyta</taxon>
        <taxon>Tracheophyta</taxon>
        <taxon>Spermatophyta</taxon>
        <taxon>Magnoliopsida</taxon>
        <taxon>Ranunculales</taxon>
        <taxon>Menispermaceae</taxon>
        <taxon>Menispermoideae</taxon>
        <taxon>Cissampelideae</taxon>
        <taxon>Stephania</taxon>
    </lineage>
</organism>
<dbReference type="EMBL" id="JBBNAE010000008">
    <property type="protein sequence ID" value="KAK9103409.1"/>
    <property type="molecule type" value="Genomic_DNA"/>
</dbReference>
<sequence length="109" mass="11726">MGVERSRGSRDALPPRLCILGRLADVGDDPTASPEARGISKMWDNVSRGGGAAILGRLYTLKRKCLPSPHHVRSVEWAARDRGSGQGRLDGVSPEVHRSQSTPYPIVGV</sequence>
<keyword evidence="3" id="KW-1185">Reference proteome</keyword>
<dbReference type="Proteomes" id="UP001417504">
    <property type="component" value="Unassembled WGS sequence"/>
</dbReference>
<feature type="region of interest" description="Disordered" evidence="1">
    <location>
        <begin position="78"/>
        <end position="109"/>
    </location>
</feature>
<evidence type="ECO:0000256" key="1">
    <source>
        <dbReference type="SAM" id="MobiDB-lite"/>
    </source>
</evidence>
<evidence type="ECO:0000313" key="3">
    <source>
        <dbReference type="Proteomes" id="UP001417504"/>
    </source>
</evidence>
<accession>A0AAP0I0V0</accession>
<gene>
    <name evidence="2" type="ORF">Sjap_020663</name>
</gene>
<dbReference type="AlphaFoldDB" id="A0AAP0I0V0"/>
<proteinExistence type="predicted"/>
<comment type="caution">
    <text evidence="2">The sequence shown here is derived from an EMBL/GenBank/DDBJ whole genome shotgun (WGS) entry which is preliminary data.</text>
</comment>
<evidence type="ECO:0000313" key="2">
    <source>
        <dbReference type="EMBL" id="KAK9103409.1"/>
    </source>
</evidence>
<protein>
    <submittedName>
        <fullName evidence="2">Uncharacterized protein</fullName>
    </submittedName>
</protein>